<dbReference type="Proteomes" id="UP001318040">
    <property type="component" value="Chromosome 78"/>
</dbReference>
<name>A0AAJ7UII2_PETMA</name>
<proteinExistence type="predicted"/>
<evidence type="ECO:0000256" key="1">
    <source>
        <dbReference type="SAM" id="MobiDB-lite"/>
    </source>
</evidence>
<reference evidence="3" key="1">
    <citation type="submission" date="2025-08" db="UniProtKB">
        <authorList>
            <consortium name="RefSeq"/>
        </authorList>
    </citation>
    <scope>IDENTIFICATION</scope>
    <source>
        <tissue evidence="3">Sperm</tissue>
    </source>
</reference>
<organism evidence="2 3">
    <name type="scientific">Petromyzon marinus</name>
    <name type="common">Sea lamprey</name>
    <dbReference type="NCBI Taxonomy" id="7757"/>
    <lineage>
        <taxon>Eukaryota</taxon>
        <taxon>Metazoa</taxon>
        <taxon>Chordata</taxon>
        <taxon>Craniata</taxon>
        <taxon>Vertebrata</taxon>
        <taxon>Cyclostomata</taxon>
        <taxon>Hyperoartia</taxon>
        <taxon>Petromyzontiformes</taxon>
        <taxon>Petromyzontidae</taxon>
        <taxon>Petromyzon</taxon>
    </lineage>
</organism>
<protein>
    <submittedName>
        <fullName evidence="3">Uncharacterized protein LOC116958484 isoform X2</fullName>
    </submittedName>
</protein>
<sequence length="115" mass="13093">MLQLQGQILLLQSKWTPCTKSIFTKPRTNCIEGQDTCTSNLQQQVARTLTLRRASDTETPGRGKANKASSRREWRSASRTNWSQGQDTPTSNLQQQCARTITPNFRPRRLCSRLV</sequence>
<accession>A0AAJ7UII2</accession>
<dbReference type="RefSeq" id="XP_032836980.1">
    <property type="nucleotide sequence ID" value="XM_032981089.1"/>
</dbReference>
<keyword evidence="2" id="KW-1185">Reference proteome</keyword>
<evidence type="ECO:0000313" key="2">
    <source>
        <dbReference type="Proteomes" id="UP001318040"/>
    </source>
</evidence>
<gene>
    <name evidence="3" type="primary">LOC116958484</name>
</gene>
<dbReference type="AlphaFoldDB" id="A0AAJ7UII2"/>
<feature type="compositionally biased region" description="Polar residues" evidence="1">
    <location>
        <begin position="80"/>
        <end position="99"/>
    </location>
</feature>
<feature type="region of interest" description="Disordered" evidence="1">
    <location>
        <begin position="51"/>
        <end position="99"/>
    </location>
</feature>
<evidence type="ECO:0000313" key="3">
    <source>
        <dbReference type="RefSeq" id="XP_032836980.1"/>
    </source>
</evidence>